<keyword evidence="4 7" id="KW-0472">Membrane</keyword>
<dbReference type="Pfam" id="PF20684">
    <property type="entry name" value="Fung_rhodopsin"/>
    <property type="match status" value="1"/>
</dbReference>
<keyword evidence="10" id="KW-1185">Reference proteome</keyword>
<dbReference type="AlphaFoldDB" id="W3WPD8"/>
<dbReference type="PANTHER" id="PTHR33048:SF147">
    <property type="entry name" value="INTEGRAL MEMBRANE PROTEIN"/>
    <property type="match status" value="1"/>
</dbReference>
<feature type="domain" description="Rhodopsin" evidence="8">
    <location>
        <begin position="30"/>
        <end position="199"/>
    </location>
</feature>
<comment type="subcellular location">
    <subcellularLocation>
        <location evidence="1">Membrane</location>
        <topology evidence="1">Multi-pass membrane protein</topology>
    </subcellularLocation>
</comment>
<dbReference type="InterPro" id="IPR052337">
    <property type="entry name" value="SAT4-like"/>
</dbReference>
<name>W3WPD8_PESFW</name>
<feature type="transmembrane region" description="Helical" evidence="7">
    <location>
        <begin position="105"/>
        <end position="123"/>
    </location>
</feature>
<evidence type="ECO:0000313" key="10">
    <source>
        <dbReference type="Proteomes" id="UP000030651"/>
    </source>
</evidence>
<evidence type="ECO:0000256" key="3">
    <source>
        <dbReference type="ARBA" id="ARBA00022989"/>
    </source>
</evidence>
<dbReference type="Proteomes" id="UP000030651">
    <property type="component" value="Unassembled WGS sequence"/>
</dbReference>
<evidence type="ECO:0000256" key="4">
    <source>
        <dbReference type="ARBA" id="ARBA00023136"/>
    </source>
</evidence>
<dbReference type="GO" id="GO:0016020">
    <property type="term" value="C:membrane"/>
    <property type="evidence" value="ECO:0007669"/>
    <property type="project" value="UniProtKB-SubCell"/>
</dbReference>
<dbReference type="InterPro" id="IPR049326">
    <property type="entry name" value="Rhodopsin_dom_fungi"/>
</dbReference>
<evidence type="ECO:0000256" key="6">
    <source>
        <dbReference type="SAM" id="MobiDB-lite"/>
    </source>
</evidence>
<feature type="region of interest" description="Disordered" evidence="6">
    <location>
        <begin position="209"/>
        <end position="239"/>
    </location>
</feature>
<dbReference type="InParanoid" id="W3WPD8"/>
<accession>W3WPD8</accession>
<evidence type="ECO:0000259" key="8">
    <source>
        <dbReference type="Pfam" id="PF20684"/>
    </source>
</evidence>
<protein>
    <recommendedName>
        <fullName evidence="8">Rhodopsin domain-containing protein</fullName>
    </recommendedName>
</protein>
<dbReference type="GeneID" id="19277702"/>
<keyword evidence="3 7" id="KW-1133">Transmembrane helix</keyword>
<dbReference type="RefSeq" id="XP_007839461.1">
    <property type="nucleotide sequence ID" value="XM_007841270.1"/>
</dbReference>
<dbReference type="OMA" id="PYETIAN"/>
<sequence>MTTGYVSKTWDDRMLILITISSCGTTVGQTWSKTAFAVTLLRLIQESQRILIWFCIVTLNVLMVLKVFMNWPKYCGNADYQNYWRMQGFCVDYGIAAGVKVAGNIWNIVMDFALALFPWMVIWKLSIKRWEKIGLCATLSLGILVAIISAIRQAWQNDPANSKLDDWYYWHQGHSMIWYSAEVAGTIMVQCIPVMRTLFGEVNTSRRTGRKLHDDAEEGQNITSDPRSRASLGGTLRPSTTADTDIAAVFDDDGYPLTALRTDGNNNRRGAIVSQVSMTPSEVDRAIEASRTQPLEWPLSGNEPSVIGVQRLEDKELRV</sequence>
<evidence type="ECO:0000256" key="5">
    <source>
        <dbReference type="ARBA" id="ARBA00038359"/>
    </source>
</evidence>
<evidence type="ECO:0000256" key="7">
    <source>
        <dbReference type="SAM" id="Phobius"/>
    </source>
</evidence>
<evidence type="ECO:0000256" key="2">
    <source>
        <dbReference type="ARBA" id="ARBA00022692"/>
    </source>
</evidence>
<dbReference type="EMBL" id="KI912118">
    <property type="protein sequence ID" value="ETS75745.1"/>
    <property type="molecule type" value="Genomic_DNA"/>
</dbReference>
<feature type="transmembrane region" description="Helical" evidence="7">
    <location>
        <begin position="135"/>
        <end position="155"/>
    </location>
</feature>
<proteinExistence type="inferred from homology"/>
<comment type="similarity">
    <text evidence="5">Belongs to the SAT4 family.</text>
</comment>
<dbReference type="KEGG" id="pfy:PFICI_12689"/>
<feature type="transmembrane region" description="Helical" evidence="7">
    <location>
        <begin position="175"/>
        <end position="199"/>
    </location>
</feature>
<evidence type="ECO:0000256" key="1">
    <source>
        <dbReference type="ARBA" id="ARBA00004141"/>
    </source>
</evidence>
<dbReference type="eggNOG" id="ENOG502SMIC">
    <property type="taxonomic scope" value="Eukaryota"/>
</dbReference>
<reference evidence="10" key="1">
    <citation type="journal article" date="2015" name="BMC Genomics">
        <title>Genomic and transcriptomic analysis of the endophytic fungus Pestalotiopsis fici reveals its lifestyle and high potential for synthesis of natural products.</title>
        <authorList>
            <person name="Wang X."/>
            <person name="Zhang X."/>
            <person name="Liu L."/>
            <person name="Xiang M."/>
            <person name="Wang W."/>
            <person name="Sun X."/>
            <person name="Che Y."/>
            <person name="Guo L."/>
            <person name="Liu G."/>
            <person name="Guo L."/>
            <person name="Wang C."/>
            <person name="Yin W.B."/>
            <person name="Stadler M."/>
            <person name="Zhang X."/>
            <person name="Liu X."/>
        </authorList>
    </citation>
    <scope>NUCLEOTIDE SEQUENCE [LARGE SCALE GENOMIC DNA]</scope>
    <source>
        <strain evidence="10">W106-1 / CGMCC3.15140</strain>
    </source>
</reference>
<dbReference type="HOGENOM" id="CLU_028200_3_0_1"/>
<dbReference type="OrthoDB" id="5417887at2759"/>
<organism evidence="9 10">
    <name type="scientific">Pestalotiopsis fici (strain W106-1 / CGMCC3.15140)</name>
    <dbReference type="NCBI Taxonomy" id="1229662"/>
    <lineage>
        <taxon>Eukaryota</taxon>
        <taxon>Fungi</taxon>
        <taxon>Dikarya</taxon>
        <taxon>Ascomycota</taxon>
        <taxon>Pezizomycotina</taxon>
        <taxon>Sordariomycetes</taxon>
        <taxon>Xylariomycetidae</taxon>
        <taxon>Amphisphaeriales</taxon>
        <taxon>Sporocadaceae</taxon>
        <taxon>Pestalotiopsis</taxon>
    </lineage>
</organism>
<gene>
    <name evidence="9" type="ORF">PFICI_12689</name>
</gene>
<keyword evidence="2 7" id="KW-0812">Transmembrane</keyword>
<dbReference type="PANTHER" id="PTHR33048">
    <property type="entry name" value="PTH11-LIKE INTEGRAL MEMBRANE PROTEIN (AFU_ORTHOLOGUE AFUA_5G11245)"/>
    <property type="match status" value="1"/>
</dbReference>
<feature type="transmembrane region" description="Helical" evidence="7">
    <location>
        <begin position="50"/>
        <end position="69"/>
    </location>
</feature>
<evidence type="ECO:0000313" key="9">
    <source>
        <dbReference type="EMBL" id="ETS75745.1"/>
    </source>
</evidence>